<evidence type="ECO:0000313" key="3">
    <source>
        <dbReference type="Proteomes" id="UP001303889"/>
    </source>
</evidence>
<proteinExistence type="predicted"/>
<reference evidence="2" key="1">
    <citation type="journal article" date="2023" name="Mol. Phylogenet. Evol.">
        <title>Genome-scale phylogeny and comparative genomics of the fungal order Sordariales.</title>
        <authorList>
            <person name="Hensen N."/>
            <person name="Bonometti L."/>
            <person name="Westerberg I."/>
            <person name="Brannstrom I.O."/>
            <person name="Guillou S."/>
            <person name="Cros-Aarteil S."/>
            <person name="Calhoun S."/>
            <person name="Haridas S."/>
            <person name="Kuo A."/>
            <person name="Mondo S."/>
            <person name="Pangilinan J."/>
            <person name="Riley R."/>
            <person name="LaButti K."/>
            <person name="Andreopoulos B."/>
            <person name="Lipzen A."/>
            <person name="Chen C."/>
            <person name="Yan M."/>
            <person name="Daum C."/>
            <person name="Ng V."/>
            <person name="Clum A."/>
            <person name="Steindorff A."/>
            <person name="Ohm R.A."/>
            <person name="Martin F."/>
            <person name="Silar P."/>
            <person name="Natvig D.O."/>
            <person name="Lalanne C."/>
            <person name="Gautier V."/>
            <person name="Ament-Velasquez S.L."/>
            <person name="Kruys A."/>
            <person name="Hutchinson M.I."/>
            <person name="Powell A.J."/>
            <person name="Barry K."/>
            <person name="Miller A.N."/>
            <person name="Grigoriev I.V."/>
            <person name="Debuchy R."/>
            <person name="Gladieux P."/>
            <person name="Hiltunen Thoren M."/>
            <person name="Johannesson H."/>
        </authorList>
    </citation>
    <scope>NUCLEOTIDE SEQUENCE</scope>
    <source>
        <strain evidence="2">CBS 103.79</strain>
    </source>
</reference>
<sequence>MAQSAPASEPWQGNLPCCHGPKDGCTAHNPGRTPIFWNPSLPCPVKPVTGGFLKSLLSTKSSHVTASCAGQSAPLQSAIVSVLPQNPSTLEPLPLIHPSVPYTISLYHLHAVTTSDSPTPLLQSLTCHGTTPPHSSPRLSWSVTPLLTPSNTLLLAHAYALSLSPPLSDAATSGSSHGFSYTKRPLLSPIHHVYSFRLCPHATRHVRSVTVKTVRGATSVRVEYSLTNVLGQDFRDQWWSDSGGRQPGNMSCGMCVADFGMRFELAAGGREVRVLLRVWRDLGGTVLLGKGGEIGGGEKWEAARGATALRRERADFGRAGKAFEPPMVLSRSRTASGREDEAAEISSSGAGSGGGGWLLHASPAPPPPPFPQPLLSSP</sequence>
<comment type="caution">
    <text evidence="2">The sequence shown here is derived from an EMBL/GenBank/DDBJ whole genome shotgun (WGS) entry which is preliminary data.</text>
</comment>
<dbReference type="Proteomes" id="UP001303889">
    <property type="component" value="Unassembled WGS sequence"/>
</dbReference>
<name>A0AAN6MGL4_9PEZI</name>
<feature type="region of interest" description="Disordered" evidence="1">
    <location>
        <begin position="327"/>
        <end position="378"/>
    </location>
</feature>
<accession>A0AAN6MGL4</accession>
<gene>
    <name evidence="2" type="ORF">C8A05DRAFT_17219</name>
</gene>
<protein>
    <submittedName>
        <fullName evidence="2">Uncharacterized protein</fullName>
    </submittedName>
</protein>
<reference evidence="2" key="2">
    <citation type="submission" date="2023-05" db="EMBL/GenBank/DDBJ databases">
        <authorList>
            <consortium name="Lawrence Berkeley National Laboratory"/>
            <person name="Steindorff A."/>
            <person name="Hensen N."/>
            <person name="Bonometti L."/>
            <person name="Westerberg I."/>
            <person name="Brannstrom I.O."/>
            <person name="Guillou S."/>
            <person name="Cros-Aarteil S."/>
            <person name="Calhoun S."/>
            <person name="Haridas S."/>
            <person name="Kuo A."/>
            <person name="Mondo S."/>
            <person name="Pangilinan J."/>
            <person name="Riley R."/>
            <person name="Labutti K."/>
            <person name="Andreopoulos B."/>
            <person name="Lipzen A."/>
            <person name="Chen C."/>
            <person name="Yanf M."/>
            <person name="Daum C."/>
            <person name="Ng V."/>
            <person name="Clum A."/>
            <person name="Ohm R."/>
            <person name="Martin F."/>
            <person name="Silar P."/>
            <person name="Natvig D."/>
            <person name="Lalanne C."/>
            <person name="Gautier V."/>
            <person name="Ament-Velasquez S.L."/>
            <person name="Kruys A."/>
            <person name="Hutchinson M.I."/>
            <person name="Powell A.J."/>
            <person name="Barry K."/>
            <person name="Miller A.N."/>
            <person name="Grigoriev I.V."/>
            <person name="Debuchy R."/>
            <person name="Gladieux P."/>
            <person name="Thoren M.H."/>
            <person name="Johannesson H."/>
        </authorList>
    </citation>
    <scope>NUCLEOTIDE SEQUENCE</scope>
    <source>
        <strain evidence="2">CBS 103.79</strain>
    </source>
</reference>
<evidence type="ECO:0000256" key="1">
    <source>
        <dbReference type="SAM" id="MobiDB-lite"/>
    </source>
</evidence>
<organism evidence="2 3">
    <name type="scientific">Staphylotrichum tortipilum</name>
    <dbReference type="NCBI Taxonomy" id="2831512"/>
    <lineage>
        <taxon>Eukaryota</taxon>
        <taxon>Fungi</taxon>
        <taxon>Dikarya</taxon>
        <taxon>Ascomycota</taxon>
        <taxon>Pezizomycotina</taxon>
        <taxon>Sordariomycetes</taxon>
        <taxon>Sordariomycetidae</taxon>
        <taxon>Sordariales</taxon>
        <taxon>Chaetomiaceae</taxon>
        <taxon>Staphylotrichum</taxon>
    </lineage>
</organism>
<dbReference type="AlphaFoldDB" id="A0AAN6MGL4"/>
<feature type="compositionally biased region" description="Pro residues" evidence="1">
    <location>
        <begin position="363"/>
        <end position="372"/>
    </location>
</feature>
<keyword evidence="3" id="KW-1185">Reference proteome</keyword>
<dbReference type="EMBL" id="MU855667">
    <property type="protein sequence ID" value="KAK3900481.1"/>
    <property type="molecule type" value="Genomic_DNA"/>
</dbReference>
<evidence type="ECO:0000313" key="2">
    <source>
        <dbReference type="EMBL" id="KAK3900481.1"/>
    </source>
</evidence>